<reference evidence="3 4" key="1">
    <citation type="submission" date="2018-03" db="EMBL/GenBank/DDBJ databases">
        <title>Bacteriophage NCPPB3778 and a type I-E CRISPR drive the evolution of the US Biological Select Agent, Rathayibacter toxicus.</title>
        <authorList>
            <person name="Davis E.W.II."/>
            <person name="Tabima J.F."/>
            <person name="Weisberg A.J."/>
            <person name="Dantas Lopes L."/>
            <person name="Wiseman M.S."/>
            <person name="Wiseman M.S."/>
            <person name="Pupko T."/>
            <person name="Belcher M.S."/>
            <person name="Sechler A.J."/>
            <person name="Tancos M.A."/>
            <person name="Schroeder B.K."/>
            <person name="Murray T.D."/>
            <person name="Luster D.G."/>
            <person name="Schneider W.L."/>
            <person name="Rogers E."/>
            <person name="Andreote F.D."/>
            <person name="Grunwald N.J."/>
            <person name="Putnam M.L."/>
            <person name="Chang J.H."/>
        </authorList>
    </citation>
    <scope>NUCLEOTIDE SEQUENCE [LARGE SCALE GENOMIC DNA]</scope>
    <source>
        <strain evidence="3 4">DSM 15933</strain>
    </source>
</reference>
<feature type="transmembrane region" description="Helical" evidence="2">
    <location>
        <begin position="129"/>
        <end position="162"/>
    </location>
</feature>
<name>A0A2T4UXI0_9MICO</name>
<dbReference type="EMBL" id="PZPL01000001">
    <property type="protein sequence ID" value="PTL74244.1"/>
    <property type="molecule type" value="Genomic_DNA"/>
</dbReference>
<accession>A0A2T4UXI0</accession>
<evidence type="ECO:0000313" key="4">
    <source>
        <dbReference type="Proteomes" id="UP000241085"/>
    </source>
</evidence>
<organism evidence="3 4">
    <name type="scientific">Rathayibacter caricis DSM 15933</name>
    <dbReference type="NCBI Taxonomy" id="1328867"/>
    <lineage>
        <taxon>Bacteria</taxon>
        <taxon>Bacillati</taxon>
        <taxon>Actinomycetota</taxon>
        <taxon>Actinomycetes</taxon>
        <taxon>Micrococcales</taxon>
        <taxon>Microbacteriaceae</taxon>
        <taxon>Rathayibacter</taxon>
    </lineage>
</organism>
<dbReference type="AlphaFoldDB" id="A0A2T4UXI0"/>
<feature type="transmembrane region" description="Helical" evidence="2">
    <location>
        <begin position="93"/>
        <end position="117"/>
    </location>
</feature>
<keyword evidence="2" id="KW-1133">Transmembrane helix</keyword>
<dbReference type="Proteomes" id="UP000241085">
    <property type="component" value="Unassembled WGS sequence"/>
</dbReference>
<evidence type="ECO:0000256" key="1">
    <source>
        <dbReference type="SAM" id="MobiDB-lite"/>
    </source>
</evidence>
<evidence type="ECO:0008006" key="5">
    <source>
        <dbReference type="Google" id="ProtNLM"/>
    </source>
</evidence>
<keyword evidence="4" id="KW-1185">Reference proteome</keyword>
<feature type="region of interest" description="Disordered" evidence="1">
    <location>
        <begin position="1"/>
        <end position="33"/>
    </location>
</feature>
<comment type="caution">
    <text evidence="3">The sequence shown here is derived from an EMBL/GenBank/DDBJ whole genome shotgun (WGS) entry which is preliminary data.</text>
</comment>
<dbReference type="RefSeq" id="WP_107575446.1">
    <property type="nucleotide sequence ID" value="NZ_PZPL01000001.1"/>
</dbReference>
<gene>
    <name evidence="3" type="ORF">C1I63_16320</name>
</gene>
<evidence type="ECO:0000256" key="2">
    <source>
        <dbReference type="SAM" id="Phobius"/>
    </source>
</evidence>
<protein>
    <recommendedName>
        <fullName evidence="5">DUF4190 domain-containing protein</fullName>
    </recommendedName>
</protein>
<feature type="compositionally biased region" description="Polar residues" evidence="1">
    <location>
        <begin position="1"/>
        <end position="16"/>
    </location>
</feature>
<sequence length="169" mass="17809">MSSDETTPRSSTASEQPTEDLGMRATAVLPDPVVEERDTLRIEGASQHAEQVRPEEVRAEDVRASYPAPYGTPSVPPQTVPAAPSTPFSLTSLILGVTSVFFGLTVIAPVAGLVFGLLGLRREPTGRTLAIWGIVLNAVMIGLVGLFLAFLIVAGLLLPLVAVATGDYR</sequence>
<evidence type="ECO:0000313" key="3">
    <source>
        <dbReference type="EMBL" id="PTL74244.1"/>
    </source>
</evidence>
<keyword evidence="2" id="KW-0812">Transmembrane</keyword>
<keyword evidence="2" id="KW-0472">Membrane</keyword>
<proteinExistence type="predicted"/>